<keyword evidence="1" id="KW-0812">Transmembrane</keyword>
<evidence type="ECO:0000256" key="1">
    <source>
        <dbReference type="SAM" id="Phobius"/>
    </source>
</evidence>
<sequence length="161" mass="18457">MPTTAPSCMRHSPTYTTLLIRLSFMLISVTIICLSLSGTTLYSHERAECVLCGMWIDQNEHTRHMIRFEDDSTVDFCSFACLAKYLKNNHKKITRIEAADFLTTRMINVYNAYYLEGSDVPGVMSNISRIAFLELSAIKKFQKKHGGRIVSFKRALKNELY</sequence>
<dbReference type="PANTHER" id="PTHR41247">
    <property type="entry name" value="HTH-TYPE TRANSCRIPTIONAL REPRESSOR YCNK"/>
    <property type="match status" value="1"/>
</dbReference>
<dbReference type="PANTHER" id="PTHR41247:SF1">
    <property type="entry name" value="HTH-TYPE TRANSCRIPTIONAL REPRESSOR YCNK"/>
    <property type="match status" value="1"/>
</dbReference>
<keyword evidence="1" id="KW-0472">Membrane</keyword>
<organism evidence="2">
    <name type="scientific">uncultured Nitrospirae bacterium MY2-3C</name>
    <dbReference type="NCBI Taxonomy" id="798577"/>
    <lineage>
        <taxon>Bacteria</taxon>
        <taxon>Pseudomonadati</taxon>
        <taxon>Nitrospirota</taxon>
        <taxon>environmental samples</taxon>
    </lineage>
</organism>
<dbReference type="Gene3D" id="3.30.70.2050">
    <property type="match status" value="1"/>
</dbReference>
<feature type="transmembrane region" description="Helical" evidence="1">
    <location>
        <begin position="18"/>
        <end position="36"/>
    </location>
</feature>
<name>D9MP01_9BACT</name>
<evidence type="ECO:0000313" key="2">
    <source>
        <dbReference type="EMBL" id="ADI87690.1"/>
    </source>
</evidence>
<protein>
    <submittedName>
        <fullName evidence="2">Uncharacterized protein</fullName>
    </submittedName>
</protein>
<gene>
    <name evidence="2" type="ORF">LW2_0150</name>
</gene>
<dbReference type="Pfam" id="PF05573">
    <property type="entry name" value="NosL"/>
    <property type="match status" value="1"/>
</dbReference>
<dbReference type="EMBL" id="HM454280">
    <property type="protein sequence ID" value="ADI87690.1"/>
    <property type="molecule type" value="Genomic_DNA"/>
</dbReference>
<dbReference type="SUPFAM" id="SSF160387">
    <property type="entry name" value="NosL/MerB-like"/>
    <property type="match status" value="1"/>
</dbReference>
<keyword evidence="1" id="KW-1133">Transmembrane helix</keyword>
<dbReference type="AlphaFoldDB" id="D9MP01"/>
<reference evidence="2" key="1">
    <citation type="journal article" date="2011" name="Appl. Environ. Microbiol.">
        <title>Metagenomic analysis reveals unexpected subgenomic diversity of magnetotactic bacteria within the phylum Nitrospirae.</title>
        <authorList>
            <person name="Lin W."/>
            <person name="Jogler C."/>
            <person name="Schuler D."/>
            <person name="Pan Y."/>
        </authorList>
    </citation>
    <scope>NUCLEOTIDE SEQUENCE</scope>
</reference>
<dbReference type="InterPro" id="IPR008719">
    <property type="entry name" value="N2O_reductase_NosL"/>
</dbReference>
<proteinExistence type="predicted"/>
<accession>D9MP01</accession>